<dbReference type="STRING" id="336963.C4JTI0"/>
<dbReference type="OMA" id="TDHVYNE"/>
<protein>
    <recommendedName>
        <fullName evidence="5">Pentatricopeptide repeat protein</fullName>
    </recommendedName>
</protein>
<proteinExistence type="predicted"/>
<dbReference type="EMBL" id="CH476617">
    <property type="protein sequence ID" value="EEP80927.1"/>
    <property type="molecule type" value="Genomic_DNA"/>
</dbReference>
<dbReference type="Proteomes" id="UP000002058">
    <property type="component" value="Unassembled WGS sequence"/>
</dbReference>
<dbReference type="Pfam" id="PF13041">
    <property type="entry name" value="PPR_2"/>
    <property type="match status" value="1"/>
</dbReference>
<dbReference type="NCBIfam" id="TIGR00756">
    <property type="entry name" value="PPR"/>
    <property type="match status" value="1"/>
</dbReference>
<gene>
    <name evidence="3" type="ORF">UREG_05769</name>
</gene>
<evidence type="ECO:0000313" key="3">
    <source>
        <dbReference type="EMBL" id="EEP80927.1"/>
    </source>
</evidence>
<feature type="repeat" description="PPR" evidence="1">
    <location>
        <begin position="723"/>
        <end position="757"/>
    </location>
</feature>
<feature type="region of interest" description="Disordered" evidence="2">
    <location>
        <begin position="42"/>
        <end position="140"/>
    </location>
</feature>
<keyword evidence="4" id="KW-1185">Reference proteome</keyword>
<dbReference type="KEGG" id="ure:UREG_05769"/>
<feature type="compositionally biased region" description="Polar residues" evidence="2">
    <location>
        <begin position="128"/>
        <end position="140"/>
    </location>
</feature>
<dbReference type="InParanoid" id="C4JTI0"/>
<dbReference type="GeneID" id="8443026"/>
<dbReference type="OrthoDB" id="185373at2759"/>
<dbReference type="InterPro" id="IPR050667">
    <property type="entry name" value="PPR-containing_protein"/>
</dbReference>
<dbReference type="Gene3D" id="1.25.40.10">
    <property type="entry name" value="Tetratricopeptide repeat domain"/>
    <property type="match status" value="2"/>
</dbReference>
<evidence type="ECO:0000313" key="4">
    <source>
        <dbReference type="Proteomes" id="UP000002058"/>
    </source>
</evidence>
<accession>C4JTI0</accession>
<dbReference type="PROSITE" id="PS51375">
    <property type="entry name" value="PPR"/>
    <property type="match status" value="1"/>
</dbReference>
<name>C4JTI0_UNCRE</name>
<dbReference type="InterPro" id="IPR011990">
    <property type="entry name" value="TPR-like_helical_dom_sf"/>
</dbReference>
<evidence type="ECO:0000256" key="1">
    <source>
        <dbReference type="PROSITE-ProRule" id="PRU00708"/>
    </source>
</evidence>
<sequence length="835" mass="95989">MTGVCVRPALLCSPRSRCPSRFKSSHKAPISPRHFSVSQCLSSSLKESDSPGLDITQDSYQTENSIRPPQPPSAPFFPIRRITSRTPTQSTQPSVSRRLTDRFKRHTSREPHRLWRNASAPAPAQPSNTGQKGENGNKSFKISNGIARAHAQQNPKQHPAFPGAHILKDRRLIEEAILEEARHYSGFSLNSRTYEIEFQARWNSLYAHSVVRPDYNRNFQTLFKAKAHGTPSTEIWNQLRVQEWTIVASWAKHFTNVTDGKRFWSGLKLSQKRERWPDIAFWLLLNSPQDALTFLESTADSPYPPFRMVSECMLYLDAFYYEHLTCTPESKSYYHGLLRSTIGPARWPVINVSQRGIRTYLKRCELSELLEAVEKMLQGETYVTAPTLMFVMDLLHKFNDASNSFRVLQLLPHRMNQWISFDSDVVAKRCCKLLTLDSTYDEKGTRNFQILPKILNLGIRPNRVMLNIIIQNAIKLGDPEMAWDIYDYSGFSPDSYTYLLLLDDAVERGDTVRIQYCLRTIAANSELAQEPHVISKVLHALYRQVTPETESKLFNEMIQVYCLGHDPQPLRELGIVREELNVKGWKWKFPPSPHSLVLMVSAYLRLHKSMEQTIEVYQQFYRLVREGHDSVGKLAETDHIYNTFLMALQPDKTGIRPSLMIIQDMYRPLPETAFLKAENRPIRQRLPTMVSWGILLNTAMSHGDLETFAMIRQAMIEHGVKMNTSTWNAVLRGYAKLKMVDEFAEAMNQMLLEGLTPDEYTFAAVNRMRDQARLQETLDRIGVDLQTLTLINQPRLEAIQGMEGSPDQHRQILPQELQISGEETCDLLEVNERCL</sequence>
<evidence type="ECO:0000256" key="2">
    <source>
        <dbReference type="SAM" id="MobiDB-lite"/>
    </source>
</evidence>
<feature type="compositionally biased region" description="Low complexity" evidence="2">
    <location>
        <begin position="76"/>
        <end position="97"/>
    </location>
</feature>
<dbReference type="HOGENOM" id="CLU_015934_0_0_1"/>
<dbReference type="PANTHER" id="PTHR47939:SF5">
    <property type="entry name" value="PENTACOTRIPEPTIDE-REPEAT REGION OF PRORP DOMAIN-CONTAINING PROTEIN"/>
    <property type="match status" value="1"/>
</dbReference>
<dbReference type="InterPro" id="IPR002885">
    <property type="entry name" value="PPR_rpt"/>
</dbReference>
<evidence type="ECO:0008006" key="5">
    <source>
        <dbReference type="Google" id="ProtNLM"/>
    </source>
</evidence>
<organism evidence="3 4">
    <name type="scientific">Uncinocarpus reesii (strain UAMH 1704)</name>
    <dbReference type="NCBI Taxonomy" id="336963"/>
    <lineage>
        <taxon>Eukaryota</taxon>
        <taxon>Fungi</taxon>
        <taxon>Dikarya</taxon>
        <taxon>Ascomycota</taxon>
        <taxon>Pezizomycotina</taxon>
        <taxon>Eurotiomycetes</taxon>
        <taxon>Eurotiomycetidae</taxon>
        <taxon>Onygenales</taxon>
        <taxon>Onygenaceae</taxon>
        <taxon>Uncinocarpus</taxon>
    </lineage>
</organism>
<dbReference type="RefSeq" id="XP_002585080.1">
    <property type="nucleotide sequence ID" value="XM_002585034.1"/>
</dbReference>
<feature type="compositionally biased region" description="Basic and acidic residues" evidence="2">
    <location>
        <begin position="98"/>
        <end position="113"/>
    </location>
</feature>
<dbReference type="eggNOG" id="KOG4197">
    <property type="taxonomic scope" value="Eukaryota"/>
</dbReference>
<feature type="compositionally biased region" description="Low complexity" evidence="2">
    <location>
        <begin position="118"/>
        <end position="127"/>
    </location>
</feature>
<dbReference type="PANTHER" id="PTHR47939">
    <property type="entry name" value="MEMBRANE-ASSOCIATED SALT-INDUCIBLE PROTEIN-LIKE"/>
    <property type="match status" value="1"/>
</dbReference>
<dbReference type="AlphaFoldDB" id="C4JTI0"/>
<dbReference type="VEuPathDB" id="FungiDB:UREG_05769"/>
<reference evidence="4" key="1">
    <citation type="journal article" date="2009" name="Genome Res.">
        <title>Comparative genomic analyses of the human fungal pathogens Coccidioides and their relatives.</title>
        <authorList>
            <person name="Sharpton T.J."/>
            <person name="Stajich J.E."/>
            <person name="Rounsley S.D."/>
            <person name="Gardner M.J."/>
            <person name="Wortman J.R."/>
            <person name="Jordar V.S."/>
            <person name="Maiti R."/>
            <person name="Kodira C.D."/>
            <person name="Neafsey D.E."/>
            <person name="Zeng Q."/>
            <person name="Hung C.-Y."/>
            <person name="McMahan C."/>
            <person name="Muszewska A."/>
            <person name="Grynberg M."/>
            <person name="Mandel M.A."/>
            <person name="Kellner E.M."/>
            <person name="Barker B.M."/>
            <person name="Galgiani J.N."/>
            <person name="Orbach M.J."/>
            <person name="Kirkland T.N."/>
            <person name="Cole G.T."/>
            <person name="Henn M.R."/>
            <person name="Birren B.W."/>
            <person name="Taylor J.W."/>
        </authorList>
    </citation>
    <scope>NUCLEOTIDE SEQUENCE [LARGE SCALE GENOMIC DNA]</scope>
    <source>
        <strain evidence="4">UAMH 1704</strain>
    </source>
</reference>